<dbReference type="EMBL" id="KK121906">
    <property type="protein sequence ID" value="KFM81511.1"/>
    <property type="molecule type" value="Genomic_DNA"/>
</dbReference>
<keyword evidence="3" id="KW-1185">Reference proteome</keyword>
<dbReference type="OrthoDB" id="6348149at2759"/>
<name>A0A087UVX2_STEMI</name>
<organism evidence="2 3">
    <name type="scientific">Stegodyphus mimosarum</name>
    <name type="common">African social velvet spider</name>
    <dbReference type="NCBI Taxonomy" id="407821"/>
    <lineage>
        <taxon>Eukaryota</taxon>
        <taxon>Metazoa</taxon>
        <taxon>Ecdysozoa</taxon>
        <taxon>Arthropoda</taxon>
        <taxon>Chelicerata</taxon>
        <taxon>Arachnida</taxon>
        <taxon>Araneae</taxon>
        <taxon>Araneomorphae</taxon>
        <taxon>Entelegynae</taxon>
        <taxon>Eresoidea</taxon>
        <taxon>Eresidae</taxon>
        <taxon>Stegodyphus</taxon>
    </lineage>
</organism>
<evidence type="ECO:0000313" key="3">
    <source>
        <dbReference type="Proteomes" id="UP000054359"/>
    </source>
</evidence>
<protein>
    <submittedName>
        <fullName evidence="2">Uncharacterized protein</fullName>
    </submittedName>
</protein>
<dbReference type="AlphaFoldDB" id="A0A087UVX2"/>
<feature type="compositionally biased region" description="Low complexity" evidence="1">
    <location>
        <begin position="364"/>
        <end position="382"/>
    </location>
</feature>
<feature type="compositionally biased region" description="Low complexity" evidence="1">
    <location>
        <begin position="411"/>
        <end position="423"/>
    </location>
</feature>
<sequence length="616" mass="69574">MYAAEAVSSNSHGNAKSCIQALLKTREQHINPVKTLHNISKEDSSHLYHPSVSSDNSDLGLSAQNLELKFKSQTSNDYPSYEASSPDNLDYQKDFNYSQKLFHIADGNLYSIFSPIQGRSYGMKPSFLRKQKYTVQECHSRGRKNLRKGLKFHNFLPSESVTSEKDNGYLRTKWKVHSECRLREEHGTKQITISNWSQSIQNPSDELSECNKTTLNCDSSSKVSSLAKQSTLAKYENGSKKKDEDIDPYDFNLSLQNNSLENKNAFNSKDTYTNGVKARNSNSGSKIDSLKFVLNSAIENSTVSECQIIDCDETNNQNKSFQSQKHRRKPVQTRRIVPYVKYLSIMEENESLPLDLSSKCLNDNSQSPVSSSGEESLSQNISGKSSMNSDSLDYLKNSDVHENNRNNFLGSSSSSSPSLHTSSTVNNNFDVNSSEMLKTQITTPLTFLCPLTINENIMNIGQVLPQTDKSELQETSIINREVNNNQNKNKCLSTVAGNSTVINHSLPNNALYTVQKSFVKDTHPKTRRRNQRSVIKQKLEDTFRQNGFLVKTKQVSDGEATFCKFRQLRKYTRYYLKSWQQHLPDEVHKMWKGFLPPKTVLPPVSGNSESSNGTIS</sequence>
<dbReference type="STRING" id="407821.A0A087UVX2"/>
<dbReference type="Proteomes" id="UP000054359">
    <property type="component" value="Unassembled WGS sequence"/>
</dbReference>
<accession>A0A087UVX2</accession>
<gene>
    <name evidence="2" type="ORF">X975_07801</name>
</gene>
<evidence type="ECO:0000313" key="2">
    <source>
        <dbReference type="EMBL" id="KFM81511.1"/>
    </source>
</evidence>
<feature type="region of interest" description="Disordered" evidence="1">
    <location>
        <begin position="357"/>
        <end position="423"/>
    </location>
</feature>
<dbReference type="OMA" id="RTKWKVH"/>
<reference evidence="2 3" key="1">
    <citation type="submission" date="2013-11" db="EMBL/GenBank/DDBJ databases">
        <title>Genome sequencing of Stegodyphus mimosarum.</title>
        <authorList>
            <person name="Bechsgaard J."/>
        </authorList>
    </citation>
    <scope>NUCLEOTIDE SEQUENCE [LARGE SCALE GENOMIC DNA]</scope>
</reference>
<proteinExistence type="predicted"/>
<feature type="non-terminal residue" evidence="2">
    <location>
        <position position="616"/>
    </location>
</feature>
<evidence type="ECO:0000256" key="1">
    <source>
        <dbReference type="SAM" id="MobiDB-lite"/>
    </source>
</evidence>